<dbReference type="Pfam" id="PF00313">
    <property type="entry name" value="CSD"/>
    <property type="match status" value="1"/>
</dbReference>
<dbReference type="PANTHER" id="PTHR11544">
    <property type="entry name" value="COLD SHOCK DOMAIN CONTAINING PROTEINS"/>
    <property type="match status" value="1"/>
</dbReference>
<feature type="domain" description="CSD" evidence="2">
    <location>
        <begin position="31"/>
        <end position="101"/>
    </location>
</feature>
<evidence type="ECO:0000313" key="4">
    <source>
        <dbReference type="WBParaSite" id="PSU_v2.g18134.t1"/>
    </source>
</evidence>
<dbReference type="Proteomes" id="UP000887577">
    <property type="component" value="Unplaced"/>
</dbReference>
<accession>A0A914YLD7</accession>
<dbReference type="SUPFAM" id="SSF50249">
    <property type="entry name" value="Nucleic acid-binding proteins"/>
    <property type="match status" value="1"/>
</dbReference>
<dbReference type="AlphaFoldDB" id="A0A914YLD7"/>
<sequence>MKLDRQAYVPYSVLLKQHEEAQKLKEVLDTKVTGTVKWFSLRYHYGFIARDDGKGDVFVHQMNITKSRMNRVYLRSLAHNEKVEFDVVEGKSGPEASNVSGPDGADVQGVYVIQLRYPRSSFNGSRRRNTSRSQGGGNSPQSGDNRRNGDDKKAVKSSEDNDENKPRPNKFNGTRRRRNTSRQPRWW</sequence>
<evidence type="ECO:0000313" key="3">
    <source>
        <dbReference type="Proteomes" id="UP000887577"/>
    </source>
</evidence>
<dbReference type="SMART" id="SM00357">
    <property type="entry name" value="CSP"/>
    <property type="match status" value="1"/>
</dbReference>
<dbReference type="PROSITE" id="PS51857">
    <property type="entry name" value="CSD_2"/>
    <property type="match status" value="1"/>
</dbReference>
<dbReference type="Gene3D" id="2.40.50.140">
    <property type="entry name" value="Nucleic acid-binding proteins"/>
    <property type="match status" value="1"/>
</dbReference>
<keyword evidence="3" id="KW-1185">Reference proteome</keyword>
<dbReference type="InterPro" id="IPR002059">
    <property type="entry name" value="CSP_DNA-bd"/>
</dbReference>
<reference evidence="4" key="1">
    <citation type="submission" date="2022-11" db="UniProtKB">
        <authorList>
            <consortium name="WormBaseParasite"/>
        </authorList>
    </citation>
    <scope>IDENTIFICATION</scope>
</reference>
<organism evidence="3 4">
    <name type="scientific">Panagrolaimus superbus</name>
    <dbReference type="NCBI Taxonomy" id="310955"/>
    <lineage>
        <taxon>Eukaryota</taxon>
        <taxon>Metazoa</taxon>
        <taxon>Ecdysozoa</taxon>
        <taxon>Nematoda</taxon>
        <taxon>Chromadorea</taxon>
        <taxon>Rhabditida</taxon>
        <taxon>Tylenchina</taxon>
        <taxon>Panagrolaimomorpha</taxon>
        <taxon>Panagrolaimoidea</taxon>
        <taxon>Panagrolaimidae</taxon>
        <taxon>Panagrolaimus</taxon>
    </lineage>
</organism>
<evidence type="ECO:0000256" key="1">
    <source>
        <dbReference type="SAM" id="MobiDB-lite"/>
    </source>
</evidence>
<dbReference type="GO" id="GO:0003676">
    <property type="term" value="F:nucleic acid binding"/>
    <property type="evidence" value="ECO:0007669"/>
    <property type="project" value="InterPro"/>
</dbReference>
<dbReference type="InterPro" id="IPR050181">
    <property type="entry name" value="Cold_shock_domain"/>
</dbReference>
<proteinExistence type="predicted"/>
<name>A0A914YLD7_9BILA</name>
<evidence type="ECO:0000259" key="2">
    <source>
        <dbReference type="PROSITE" id="PS51857"/>
    </source>
</evidence>
<feature type="compositionally biased region" description="Basic and acidic residues" evidence="1">
    <location>
        <begin position="144"/>
        <end position="166"/>
    </location>
</feature>
<dbReference type="InterPro" id="IPR012340">
    <property type="entry name" value="NA-bd_OB-fold"/>
</dbReference>
<feature type="region of interest" description="Disordered" evidence="1">
    <location>
        <begin position="121"/>
        <end position="187"/>
    </location>
</feature>
<dbReference type="InterPro" id="IPR011129">
    <property type="entry name" value="CSD"/>
</dbReference>
<dbReference type="CDD" id="cd04458">
    <property type="entry name" value="CSP_CDS"/>
    <property type="match status" value="1"/>
</dbReference>
<dbReference type="WBParaSite" id="PSU_v2.g18134.t1">
    <property type="protein sequence ID" value="PSU_v2.g18134.t1"/>
    <property type="gene ID" value="PSU_v2.g18134"/>
</dbReference>
<dbReference type="PRINTS" id="PR00050">
    <property type="entry name" value="COLDSHOCK"/>
</dbReference>
<protein>
    <submittedName>
        <fullName evidence="4">CSD domain-containing protein</fullName>
    </submittedName>
</protein>